<accession>A0ABX2ZNP3</accession>
<evidence type="ECO:0000313" key="10">
    <source>
        <dbReference type="Proteomes" id="UP000094580"/>
    </source>
</evidence>
<dbReference type="PANTHER" id="PTHR30012">
    <property type="entry name" value="GENERAL SECRETION PATHWAY PROTEIN"/>
    <property type="match status" value="1"/>
</dbReference>
<evidence type="ECO:0000313" key="9">
    <source>
        <dbReference type="EMBL" id="ODG91335.1"/>
    </source>
</evidence>
<dbReference type="InterPro" id="IPR003004">
    <property type="entry name" value="GspF/PilC"/>
</dbReference>
<evidence type="ECO:0000256" key="1">
    <source>
        <dbReference type="ARBA" id="ARBA00004651"/>
    </source>
</evidence>
<keyword evidence="10" id="KW-1185">Reference proteome</keyword>
<comment type="caution">
    <text evidence="9">The sequence shown here is derived from an EMBL/GenBank/DDBJ whole genome shotgun (WGS) entry which is preliminary data.</text>
</comment>
<dbReference type="NCBIfam" id="NF041012">
    <property type="entry name" value="T4P_ComGB"/>
    <property type="match status" value="1"/>
</dbReference>
<feature type="transmembrane region" description="Helical" evidence="7">
    <location>
        <begin position="320"/>
        <end position="341"/>
    </location>
</feature>
<evidence type="ECO:0000259" key="8">
    <source>
        <dbReference type="Pfam" id="PF00482"/>
    </source>
</evidence>
<proteinExistence type="inferred from homology"/>
<dbReference type="InterPro" id="IPR047692">
    <property type="entry name" value="T4P_ComGB"/>
</dbReference>
<dbReference type="RefSeq" id="WP_069034120.1">
    <property type="nucleotide sequence ID" value="NZ_MDKC01000023.1"/>
</dbReference>
<dbReference type="InterPro" id="IPR018076">
    <property type="entry name" value="T2SS_GspF_dom"/>
</dbReference>
<gene>
    <name evidence="9" type="ORF">BED47_06650</name>
</gene>
<comment type="similarity">
    <text evidence="2">Belongs to the GSP F family.</text>
</comment>
<dbReference type="InterPro" id="IPR042094">
    <property type="entry name" value="T2SS_GspF_sf"/>
</dbReference>
<dbReference type="Gene3D" id="1.20.81.30">
    <property type="entry name" value="Type II secretion system (T2SS), domain F"/>
    <property type="match status" value="2"/>
</dbReference>
<keyword evidence="5 7" id="KW-1133">Transmembrane helix</keyword>
<feature type="transmembrane region" description="Helical" evidence="7">
    <location>
        <begin position="168"/>
        <end position="187"/>
    </location>
</feature>
<sequence>MGKFFNKRKLTYIEQAKLLKILGELLQKGYPLIQAIEFLTIQFPDDLKEVIYKAKIALVEGGSFIDFANILGLHQDVLVYLYYAEKHGDLSLALGEGSYMLTKKIQHRAYIRKIMGYPIFLITILLLILFLFRNIIIPQYEMLFSTFNSNQNSFIFIYLQVIKRLPSIMFSSLFLIGLTAYGYLFAINKLNSIERMNKLIQIPLVRNYLITMNTYEFSMQLSILLHAGFPIVDALKTMQNNDSRTFIKEKAVVFYNQILNGISMQEGFKNERAFHRDIIFVIEHGMNNSTLSKELADYADYLKESIETYFHRSMRIIQPIILILISSSILSLYIAILFPMFQLMNNI</sequence>
<comment type="subcellular location">
    <subcellularLocation>
        <location evidence="1">Cell membrane</location>
        <topology evidence="1">Multi-pass membrane protein</topology>
    </subcellularLocation>
</comment>
<feature type="transmembrane region" description="Helical" evidence="7">
    <location>
        <begin position="114"/>
        <end position="136"/>
    </location>
</feature>
<keyword evidence="6 7" id="KW-0472">Membrane</keyword>
<reference evidence="9 10" key="1">
    <citation type="submission" date="2016-07" db="EMBL/GenBank/DDBJ databases">
        <authorList>
            <person name="Townsley L."/>
            <person name="Shank E.A."/>
        </authorList>
    </citation>
    <scope>NUCLEOTIDE SEQUENCE [LARGE SCALE GENOMIC DNA]</scope>
    <source>
        <strain evidence="9 10">CH01</strain>
    </source>
</reference>
<evidence type="ECO:0000256" key="4">
    <source>
        <dbReference type="ARBA" id="ARBA00022692"/>
    </source>
</evidence>
<dbReference type="Pfam" id="PF00482">
    <property type="entry name" value="T2SSF"/>
    <property type="match status" value="2"/>
</dbReference>
<evidence type="ECO:0000256" key="3">
    <source>
        <dbReference type="ARBA" id="ARBA00022475"/>
    </source>
</evidence>
<keyword evidence="4 7" id="KW-0812">Transmembrane</keyword>
<evidence type="ECO:0000256" key="2">
    <source>
        <dbReference type="ARBA" id="ARBA00005745"/>
    </source>
</evidence>
<feature type="domain" description="Type II secretion system protein GspF" evidence="8">
    <location>
        <begin position="217"/>
        <end position="339"/>
    </location>
</feature>
<dbReference type="PRINTS" id="PR00812">
    <property type="entry name" value="BCTERIALGSPF"/>
</dbReference>
<organism evidence="9 10">
    <name type="scientific">Gottfriedia luciferensis</name>
    <dbReference type="NCBI Taxonomy" id="178774"/>
    <lineage>
        <taxon>Bacteria</taxon>
        <taxon>Bacillati</taxon>
        <taxon>Bacillota</taxon>
        <taxon>Bacilli</taxon>
        <taxon>Bacillales</taxon>
        <taxon>Bacillaceae</taxon>
        <taxon>Gottfriedia</taxon>
    </lineage>
</organism>
<protein>
    <recommendedName>
        <fullName evidence="8">Type II secretion system protein GspF domain-containing protein</fullName>
    </recommendedName>
</protein>
<name>A0ABX2ZNP3_9BACI</name>
<keyword evidence="3" id="KW-1003">Cell membrane</keyword>
<dbReference type="Proteomes" id="UP000094580">
    <property type="component" value="Unassembled WGS sequence"/>
</dbReference>
<dbReference type="EMBL" id="MDKC01000023">
    <property type="protein sequence ID" value="ODG91335.1"/>
    <property type="molecule type" value="Genomic_DNA"/>
</dbReference>
<dbReference type="PANTHER" id="PTHR30012:SF0">
    <property type="entry name" value="TYPE II SECRETION SYSTEM PROTEIN F-RELATED"/>
    <property type="match status" value="1"/>
</dbReference>
<evidence type="ECO:0000256" key="7">
    <source>
        <dbReference type="SAM" id="Phobius"/>
    </source>
</evidence>
<evidence type="ECO:0000256" key="5">
    <source>
        <dbReference type="ARBA" id="ARBA00022989"/>
    </source>
</evidence>
<evidence type="ECO:0000256" key="6">
    <source>
        <dbReference type="ARBA" id="ARBA00023136"/>
    </source>
</evidence>
<feature type="domain" description="Type II secretion system protein GspF" evidence="8">
    <location>
        <begin position="19"/>
        <end position="138"/>
    </location>
</feature>